<feature type="non-terminal residue" evidence="5">
    <location>
        <position position="307"/>
    </location>
</feature>
<gene>
    <name evidence="5" type="ORF">S03H2_14426</name>
</gene>
<feature type="domain" description="HTH araC/xylS-type" evidence="4">
    <location>
        <begin position="189"/>
        <end position="291"/>
    </location>
</feature>
<dbReference type="Pfam" id="PF06719">
    <property type="entry name" value="AraC_N"/>
    <property type="match status" value="1"/>
</dbReference>
<dbReference type="InterPro" id="IPR050204">
    <property type="entry name" value="AraC_XylS_family_regulators"/>
</dbReference>
<accession>X1GGR6</accession>
<keyword evidence="1" id="KW-0805">Transcription regulation</keyword>
<comment type="caution">
    <text evidence="5">The sequence shown here is derived from an EMBL/GenBank/DDBJ whole genome shotgun (WGS) entry which is preliminary data.</text>
</comment>
<dbReference type="InterPro" id="IPR009594">
    <property type="entry name" value="Tscrpt_reg_HTH_AraC_N"/>
</dbReference>
<dbReference type="PANTHER" id="PTHR46796">
    <property type="entry name" value="HTH-TYPE TRANSCRIPTIONAL ACTIVATOR RHAS-RELATED"/>
    <property type="match status" value="1"/>
</dbReference>
<dbReference type="SUPFAM" id="SSF46689">
    <property type="entry name" value="Homeodomain-like"/>
    <property type="match status" value="2"/>
</dbReference>
<dbReference type="InterPro" id="IPR018062">
    <property type="entry name" value="HTH_AraC-typ_CS"/>
</dbReference>
<dbReference type="PROSITE" id="PS00041">
    <property type="entry name" value="HTH_ARAC_FAMILY_1"/>
    <property type="match status" value="1"/>
</dbReference>
<dbReference type="EMBL" id="BARU01007322">
    <property type="protein sequence ID" value="GAH43985.1"/>
    <property type="molecule type" value="Genomic_DNA"/>
</dbReference>
<organism evidence="5">
    <name type="scientific">marine sediment metagenome</name>
    <dbReference type="NCBI Taxonomy" id="412755"/>
    <lineage>
        <taxon>unclassified sequences</taxon>
        <taxon>metagenomes</taxon>
        <taxon>ecological metagenomes</taxon>
    </lineage>
</organism>
<protein>
    <recommendedName>
        <fullName evidence="4">HTH araC/xylS-type domain-containing protein</fullName>
    </recommendedName>
</protein>
<keyword evidence="3" id="KW-0804">Transcription</keyword>
<keyword evidence="2" id="KW-0238">DNA-binding</keyword>
<evidence type="ECO:0000259" key="4">
    <source>
        <dbReference type="PROSITE" id="PS01124"/>
    </source>
</evidence>
<dbReference type="InterPro" id="IPR020449">
    <property type="entry name" value="Tscrpt_reg_AraC-type_HTH"/>
</dbReference>
<reference evidence="5" key="1">
    <citation type="journal article" date="2014" name="Front. Microbiol.">
        <title>High frequency of phylogenetically diverse reductive dehalogenase-homologous genes in deep subseafloor sedimentary metagenomes.</title>
        <authorList>
            <person name="Kawai M."/>
            <person name="Futagami T."/>
            <person name="Toyoda A."/>
            <person name="Takaki Y."/>
            <person name="Nishi S."/>
            <person name="Hori S."/>
            <person name="Arai W."/>
            <person name="Tsubouchi T."/>
            <person name="Morono Y."/>
            <person name="Uchiyama I."/>
            <person name="Ito T."/>
            <person name="Fujiyama A."/>
            <person name="Inagaki F."/>
            <person name="Takami H."/>
        </authorList>
    </citation>
    <scope>NUCLEOTIDE SEQUENCE</scope>
    <source>
        <strain evidence="5">Expedition CK06-06</strain>
    </source>
</reference>
<dbReference type="Pfam" id="PF12833">
    <property type="entry name" value="HTH_18"/>
    <property type="match status" value="1"/>
</dbReference>
<dbReference type="InterPro" id="IPR009057">
    <property type="entry name" value="Homeodomain-like_sf"/>
</dbReference>
<dbReference type="AlphaFoldDB" id="X1GGR6"/>
<dbReference type="PRINTS" id="PR00032">
    <property type="entry name" value="HTHARAC"/>
</dbReference>
<dbReference type="InterPro" id="IPR018060">
    <property type="entry name" value="HTH_AraC"/>
</dbReference>
<name>X1GGR6_9ZZZZ</name>
<dbReference type="Gene3D" id="1.10.10.60">
    <property type="entry name" value="Homeodomain-like"/>
    <property type="match status" value="2"/>
</dbReference>
<dbReference type="SMART" id="SM00342">
    <property type="entry name" value="HTH_ARAC"/>
    <property type="match status" value="1"/>
</dbReference>
<dbReference type="PANTHER" id="PTHR46796:SF6">
    <property type="entry name" value="ARAC SUBFAMILY"/>
    <property type="match status" value="1"/>
</dbReference>
<proteinExistence type="predicted"/>
<evidence type="ECO:0000313" key="5">
    <source>
        <dbReference type="EMBL" id="GAH43985.1"/>
    </source>
</evidence>
<evidence type="ECO:0000256" key="1">
    <source>
        <dbReference type="ARBA" id="ARBA00023015"/>
    </source>
</evidence>
<evidence type="ECO:0000256" key="2">
    <source>
        <dbReference type="ARBA" id="ARBA00023125"/>
    </source>
</evidence>
<evidence type="ECO:0000256" key="3">
    <source>
        <dbReference type="ARBA" id="ARBA00023163"/>
    </source>
</evidence>
<dbReference type="GO" id="GO:0043565">
    <property type="term" value="F:sequence-specific DNA binding"/>
    <property type="evidence" value="ECO:0007669"/>
    <property type="project" value="InterPro"/>
</dbReference>
<dbReference type="GO" id="GO:0003700">
    <property type="term" value="F:DNA-binding transcription factor activity"/>
    <property type="evidence" value="ECO:0007669"/>
    <property type="project" value="InterPro"/>
</dbReference>
<dbReference type="PROSITE" id="PS01124">
    <property type="entry name" value="HTH_ARAC_FAMILY_2"/>
    <property type="match status" value="1"/>
</dbReference>
<sequence>MKDGAEKLVEYRTAHYSAMSEASTYLTNQRVSVGFRFFNPIVCRMITGYKIMRVDQSDPFAFHPGELILVPPGKHLAIDFPFADPDNPTACMCIEIDRENVSNIIVRINEARRRAGYRKDVALNWNEFALYRGEAMIDAQFDRLANLYVNEHSEFRDVRIDASLTELIVCLLKAQAKRLLIESQGNVPDTALDAVAHELAQKAQGRLDPERLARSAGMSTATFFRHFRAKFGTTPAKFVSQARIQKARALLAANNASVTEVAFEVGFQSVGHFIRVFKQEMGETPGDYVRRNMRLSAGKIENCVQEF</sequence>